<dbReference type="PANTHER" id="PTHR11346:SF173">
    <property type="entry name" value="GALECTIN"/>
    <property type="match status" value="1"/>
</dbReference>
<evidence type="ECO:0000313" key="6">
    <source>
        <dbReference type="Proteomes" id="UP001328107"/>
    </source>
</evidence>
<evidence type="ECO:0000256" key="2">
    <source>
        <dbReference type="RuleBase" id="RU102079"/>
    </source>
</evidence>
<feature type="domain" description="Galectin" evidence="4">
    <location>
        <begin position="38"/>
        <end position="164"/>
    </location>
</feature>
<protein>
    <recommendedName>
        <fullName evidence="2">Galectin</fullName>
    </recommendedName>
</protein>
<dbReference type="InterPro" id="IPR001079">
    <property type="entry name" value="Galectin_CRD"/>
</dbReference>
<keyword evidence="3" id="KW-0732">Signal</keyword>
<dbReference type="SMART" id="SM00908">
    <property type="entry name" value="Gal-bind_lectin"/>
    <property type="match status" value="1"/>
</dbReference>
<evidence type="ECO:0000256" key="1">
    <source>
        <dbReference type="ARBA" id="ARBA00022734"/>
    </source>
</evidence>
<dbReference type="Gene3D" id="2.60.120.200">
    <property type="match status" value="1"/>
</dbReference>
<dbReference type="GO" id="GO:0030246">
    <property type="term" value="F:carbohydrate binding"/>
    <property type="evidence" value="ECO:0007669"/>
    <property type="project" value="UniProtKB-UniRule"/>
</dbReference>
<evidence type="ECO:0000256" key="3">
    <source>
        <dbReference type="SAM" id="SignalP"/>
    </source>
</evidence>
<dbReference type="SMART" id="SM00276">
    <property type="entry name" value="GLECT"/>
    <property type="match status" value="1"/>
</dbReference>
<keyword evidence="1 2" id="KW-0430">Lectin</keyword>
<dbReference type="EMBL" id="BTRK01000003">
    <property type="protein sequence ID" value="GMR41822.1"/>
    <property type="molecule type" value="Genomic_DNA"/>
</dbReference>
<feature type="non-terminal residue" evidence="5">
    <location>
        <position position="1"/>
    </location>
</feature>
<dbReference type="Proteomes" id="UP001328107">
    <property type="component" value="Unassembled WGS sequence"/>
</dbReference>
<name>A0AAN5CFG9_9BILA</name>
<evidence type="ECO:0000259" key="4">
    <source>
        <dbReference type="PROSITE" id="PS51304"/>
    </source>
</evidence>
<proteinExistence type="predicted"/>
<dbReference type="Pfam" id="PF00337">
    <property type="entry name" value="Gal-bind_lectin"/>
    <property type="match status" value="1"/>
</dbReference>
<dbReference type="CDD" id="cd00070">
    <property type="entry name" value="GLECT"/>
    <property type="match status" value="1"/>
</dbReference>
<sequence length="165" mass="18490">LFLLSIMIGSGVSFGAAPPIGGGVALNFPTEHFNPPAPVNIPITGFGHGRRIRIVGVPNQNGRRFTINLNTPSDTAFHFNCRFDERCVVRNNTRNSAWQNEERYGDFPFVHGQIFTLKFVAVGGQIEVYHNGRLFIRFVERDDPLNIRTVQVEGDVHIHSIHIVN</sequence>
<feature type="signal peptide" evidence="3">
    <location>
        <begin position="1"/>
        <end position="17"/>
    </location>
</feature>
<gene>
    <name evidence="5" type="ORF">PMAYCL1PPCAC_12017</name>
</gene>
<dbReference type="InterPro" id="IPR044156">
    <property type="entry name" value="Galectin-like"/>
</dbReference>
<comment type="caution">
    <text evidence="5">The sequence shown here is derived from an EMBL/GenBank/DDBJ whole genome shotgun (WGS) entry which is preliminary data.</text>
</comment>
<organism evidence="5 6">
    <name type="scientific">Pristionchus mayeri</name>
    <dbReference type="NCBI Taxonomy" id="1317129"/>
    <lineage>
        <taxon>Eukaryota</taxon>
        <taxon>Metazoa</taxon>
        <taxon>Ecdysozoa</taxon>
        <taxon>Nematoda</taxon>
        <taxon>Chromadorea</taxon>
        <taxon>Rhabditida</taxon>
        <taxon>Rhabditina</taxon>
        <taxon>Diplogasteromorpha</taxon>
        <taxon>Diplogasteroidea</taxon>
        <taxon>Neodiplogasteridae</taxon>
        <taxon>Pristionchus</taxon>
    </lineage>
</organism>
<dbReference type="AlphaFoldDB" id="A0AAN5CFG9"/>
<dbReference type="PANTHER" id="PTHR11346">
    <property type="entry name" value="GALECTIN"/>
    <property type="match status" value="1"/>
</dbReference>
<accession>A0AAN5CFG9</accession>
<reference evidence="6" key="1">
    <citation type="submission" date="2022-10" db="EMBL/GenBank/DDBJ databases">
        <title>Genome assembly of Pristionchus species.</title>
        <authorList>
            <person name="Yoshida K."/>
            <person name="Sommer R.J."/>
        </authorList>
    </citation>
    <scope>NUCLEOTIDE SEQUENCE [LARGE SCALE GENOMIC DNA]</scope>
    <source>
        <strain evidence="6">RS5460</strain>
    </source>
</reference>
<evidence type="ECO:0000313" key="5">
    <source>
        <dbReference type="EMBL" id="GMR41822.1"/>
    </source>
</evidence>
<dbReference type="FunFam" id="2.60.120.200:FF:000244">
    <property type="entry name" value="Galectin"/>
    <property type="match status" value="1"/>
</dbReference>
<dbReference type="InterPro" id="IPR013320">
    <property type="entry name" value="ConA-like_dom_sf"/>
</dbReference>
<keyword evidence="6" id="KW-1185">Reference proteome</keyword>
<dbReference type="PROSITE" id="PS51304">
    <property type="entry name" value="GALECTIN"/>
    <property type="match status" value="1"/>
</dbReference>
<dbReference type="GO" id="GO:0016936">
    <property type="term" value="F:galactoside binding"/>
    <property type="evidence" value="ECO:0007669"/>
    <property type="project" value="TreeGrafter"/>
</dbReference>
<dbReference type="SUPFAM" id="SSF49899">
    <property type="entry name" value="Concanavalin A-like lectins/glucanases"/>
    <property type="match status" value="1"/>
</dbReference>
<feature type="chain" id="PRO_5042976774" description="Galectin" evidence="3">
    <location>
        <begin position="18"/>
        <end position="165"/>
    </location>
</feature>